<dbReference type="PANTHER" id="PTHR33526">
    <property type="entry name" value="OS07G0123800 PROTEIN"/>
    <property type="match status" value="1"/>
</dbReference>
<evidence type="ECO:0000313" key="2">
    <source>
        <dbReference type="Proteomes" id="UP001055439"/>
    </source>
</evidence>
<keyword evidence="2" id="KW-1185">Reference proteome</keyword>
<dbReference type="EMBL" id="CP097504">
    <property type="protein sequence ID" value="URD87503.1"/>
    <property type="molecule type" value="Genomic_DNA"/>
</dbReference>
<protein>
    <submittedName>
        <fullName evidence="1">Uncharacterized protein</fullName>
    </submittedName>
</protein>
<name>A0A9E7F1T7_9LILI</name>
<dbReference type="AlphaFoldDB" id="A0A9E7F1T7"/>
<evidence type="ECO:0000313" key="1">
    <source>
        <dbReference type="EMBL" id="URD87503.1"/>
    </source>
</evidence>
<accession>A0A9E7F1T7</accession>
<dbReference type="InterPro" id="IPR016972">
    <property type="entry name" value="UCP031279"/>
</dbReference>
<gene>
    <name evidence="1" type="ORF">MUK42_27797</name>
</gene>
<dbReference type="Proteomes" id="UP001055439">
    <property type="component" value="Chromosome 2"/>
</dbReference>
<dbReference type="PANTHER" id="PTHR33526:SF4">
    <property type="entry name" value="OS07G0123800 PROTEIN"/>
    <property type="match status" value="1"/>
</dbReference>
<dbReference type="PIRSF" id="PIRSF031279">
    <property type="entry name" value="UCP031279"/>
    <property type="match status" value="1"/>
</dbReference>
<sequence>MTKGSRRGNKLLRYIKAPYRALLRARDSYVNSMAGCAGRAQRGPTIIAMPRTQSRSFHRPQMSSGEDDINDLIRAASRSRLRSVEGAAVPRSRSVAAMRIDEDKPCDFEGDVKVAWGPRNRSCDVVSKRRARFTTSAISSIQSF</sequence>
<organism evidence="1 2">
    <name type="scientific">Musa troglodytarum</name>
    <name type="common">fe'i banana</name>
    <dbReference type="NCBI Taxonomy" id="320322"/>
    <lineage>
        <taxon>Eukaryota</taxon>
        <taxon>Viridiplantae</taxon>
        <taxon>Streptophyta</taxon>
        <taxon>Embryophyta</taxon>
        <taxon>Tracheophyta</taxon>
        <taxon>Spermatophyta</taxon>
        <taxon>Magnoliopsida</taxon>
        <taxon>Liliopsida</taxon>
        <taxon>Zingiberales</taxon>
        <taxon>Musaceae</taxon>
        <taxon>Musa</taxon>
    </lineage>
</organism>
<dbReference type="OrthoDB" id="694638at2759"/>
<proteinExistence type="predicted"/>
<reference evidence="1" key="1">
    <citation type="submission" date="2022-05" db="EMBL/GenBank/DDBJ databases">
        <title>The Musa troglodytarum L. genome provides insights into the mechanism of non-climacteric behaviour and enrichment of carotenoids.</title>
        <authorList>
            <person name="Wang J."/>
        </authorList>
    </citation>
    <scope>NUCLEOTIDE SEQUENCE</scope>
    <source>
        <tissue evidence="1">Leaf</tissue>
    </source>
</reference>